<dbReference type="GO" id="GO:0018580">
    <property type="term" value="F:nitronate monooxygenase activity"/>
    <property type="evidence" value="ECO:0007669"/>
    <property type="project" value="InterPro"/>
</dbReference>
<dbReference type="OrthoDB" id="9778912at2"/>
<dbReference type="PANTHER" id="PTHR42747">
    <property type="entry name" value="NITRONATE MONOOXYGENASE-RELATED"/>
    <property type="match status" value="1"/>
</dbReference>
<dbReference type="AlphaFoldDB" id="A0A086Y715"/>
<evidence type="ECO:0000256" key="7">
    <source>
        <dbReference type="ARBA" id="ARBA00023002"/>
    </source>
</evidence>
<dbReference type="CDD" id="cd04730">
    <property type="entry name" value="NPD_like"/>
    <property type="match status" value="1"/>
</dbReference>
<keyword evidence="7" id="KW-0560">Oxidoreductase</keyword>
<keyword evidence="8" id="KW-0503">Monooxygenase</keyword>
<dbReference type="FunFam" id="3.20.20.70:FF:000154">
    <property type="entry name" value="Probable nitronate monooxygenase"/>
    <property type="match status" value="1"/>
</dbReference>
<keyword evidence="13" id="KW-1185">Reference proteome</keyword>
<evidence type="ECO:0000256" key="2">
    <source>
        <dbReference type="ARBA" id="ARBA00009881"/>
    </source>
</evidence>
<dbReference type="Gene3D" id="3.20.20.70">
    <property type="entry name" value="Aldolase class I"/>
    <property type="match status" value="1"/>
</dbReference>
<dbReference type="Proteomes" id="UP000028826">
    <property type="component" value="Unassembled WGS sequence"/>
</dbReference>
<reference evidence="12 13" key="1">
    <citation type="submission" date="2014-03" db="EMBL/GenBank/DDBJ databases">
        <title>Genome of Haematobacter massiliensis CCUG 47968.</title>
        <authorList>
            <person name="Wang D."/>
            <person name="Wang G."/>
        </authorList>
    </citation>
    <scope>NUCLEOTIDE SEQUENCE [LARGE SCALE GENOMIC DNA]</scope>
    <source>
        <strain evidence="12 13">CCUG 47968</strain>
    </source>
</reference>
<dbReference type="STRING" id="195105.CN97_15180"/>
<dbReference type="Pfam" id="PF03060">
    <property type="entry name" value="NMO"/>
    <property type="match status" value="1"/>
</dbReference>
<evidence type="ECO:0000256" key="3">
    <source>
        <dbReference type="ARBA" id="ARBA00022575"/>
    </source>
</evidence>
<dbReference type="GO" id="GO:0051213">
    <property type="term" value="F:dioxygenase activity"/>
    <property type="evidence" value="ECO:0007669"/>
    <property type="project" value="UniProtKB-KW"/>
</dbReference>
<keyword evidence="3" id="KW-0216">Detoxification</keyword>
<proteinExistence type="inferred from homology"/>
<dbReference type="RefSeq" id="WP_035710034.1">
    <property type="nucleotide sequence ID" value="NZ_CAMIFG010000113.1"/>
</dbReference>
<dbReference type="InterPro" id="IPR013785">
    <property type="entry name" value="Aldolase_TIM"/>
</dbReference>
<protein>
    <recommendedName>
        <fullName evidence="11">Nitronate monooxygenase</fullName>
    </recommendedName>
    <alternativeName>
        <fullName evidence="9">Propionate 3-nitronate monooxygenase</fullName>
    </alternativeName>
</protein>
<accession>A0A086Y715</accession>
<evidence type="ECO:0000256" key="11">
    <source>
        <dbReference type="ARBA" id="ARBA00067136"/>
    </source>
</evidence>
<keyword evidence="4" id="KW-0285">Flavoprotein</keyword>
<comment type="cofactor">
    <cofactor evidence="1">
        <name>FMN</name>
        <dbReference type="ChEBI" id="CHEBI:58210"/>
    </cofactor>
</comment>
<dbReference type="eggNOG" id="COG2070">
    <property type="taxonomic scope" value="Bacteria"/>
</dbReference>
<keyword evidence="12" id="KW-0223">Dioxygenase</keyword>
<evidence type="ECO:0000256" key="10">
    <source>
        <dbReference type="ARBA" id="ARBA00049401"/>
    </source>
</evidence>
<dbReference type="EMBL" id="JGYG01000004">
    <property type="protein sequence ID" value="KFI30065.1"/>
    <property type="molecule type" value="Genomic_DNA"/>
</dbReference>
<dbReference type="GO" id="GO:0000166">
    <property type="term" value="F:nucleotide binding"/>
    <property type="evidence" value="ECO:0007669"/>
    <property type="project" value="UniProtKB-KW"/>
</dbReference>
<comment type="catalytic activity">
    <reaction evidence="10">
        <text>3 propionate 3-nitronate + 3 O2 + H2O = 3 3-oxopropanoate + 2 nitrate + nitrite + H2O2 + 3 H(+)</text>
        <dbReference type="Rhea" id="RHEA:57332"/>
        <dbReference type="ChEBI" id="CHEBI:15377"/>
        <dbReference type="ChEBI" id="CHEBI:15378"/>
        <dbReference type="ChEBI" id="CHEBI:15379"/>
        <dbReference type="ChEBI" id="CHEBI:16240"/>
        <dbReference type="ChEBI" id="CHEBI:16301"/>
        <dbReference type="ChEBI" id="CHEBI:17632"/>
        <dbReference type="ChEBI" id="CHEBI:33190"/>
        <dbReference type="ChEBI" id="CHEBI:136067"/>
    </reaction>
</comment>
<comment type="caution">
    <text evidence="12">The sequence shown here is derived from an EMBL/GenBank/DDBJ whole genome shotgun (WGS) entry which is preliminary data.</text>
</comment>
<gene>
    <name evidence="12" type="ORF">CN97_15180</name>
</gene>
<evidence type="ECO:0000256" key="5">
    <source>
        <dbReference type="ARBA" id="ARBA00022643"/>
    </source>
</evidence>
<keyword evidence="5" id="KW-0288">FMN</keyword>
<evidence type="ECO:0000256" key="8">
    <source>
        <dbReference type="ARBA" id="ARBA00023033"/>
    </source>
</evidence>
<name>A0A086Y715_9RHOB</name>
<comment type="similarity">
    <text evidence="2">Belongs to the nitronate monooxygenase family. NMO class I subfamily.</text>
</comment>
<organism evidence="12 13">
    <name type="scientific">Haematobacter massiliensis</name>
    <dbReference type="NCBI Taxonomy" id="195105"/>
    <lineage>
        <taxon>Bacteria</taxon>
        <taxon>Pseudomonadati</taxon>
        <taxon>Pseudomonadota</taxon>
        <taxon>Alphaproteobacteria</taxon>
        <taxon>Rhodobacterales</taxon>
        <taxon>Paracoccaceae</taxon>
        <taxon>Haematobacter</taxon>
    </lineage>
</organism>
<evidence type="ECO:0000256" key="6">
    <source>
        <dbReference type="ARBA" id="ARBA00022741"/>
    </source>
</evidence>
<evidence type="ECO:0000256" key="4">
    <source>
        <dbReference type="ARBA" id="ARBA00022630"/>
    </source>
</evidence>
<dbReference type="SUPFAM" id="SSF51412">
    <property type="entry name" value="Inosine monophosphate dehydrogenase (IMPDH)"/>
    <property type="match status" value="1"/>
</dbReference>
<evidence type="ECO:0000256" key="9">
    <source>
        <dbReference type="ARBA" id="ARBA00031155"/>
    </source>
</evidence>
<dbReference type="PANTHER" id="PTHR42747:SF3">
    <property type="entry name" value="NITRONATE MONOOXYGENASE-RELATED"/>
    <property type="match status" value="1"/>
</dbReference>
<keyword evidence="6" id="KW-0547">Nucleotide-binding</keyword>
<dbReference type="InterPro" id="IPR004136">
    <property type="entry name" value="NMO"/>
</dbReference>
<dbReference type="GO" id="GO:0009636">
    <property type="term" value="P:response to toxic substance"/>
    <property type="evidence" value="ECO:0007669"/>
    <property type="project" value="UniProtKB-KW"/>
</dbReference>
<sequence length="347" mass="36555">MTQTILNRIGITLPIFQAPMAGVSTPALAAAVSEAGGLGALGLGASSAAAVHQAISEARTLTERPFNANFFCHRPAPRTEAVEQAWIRSASPLFSDFGATPPSELEEIYISFRETDDFLRVVLDLRPAVVSFHFGLPRAHQIAAMRDAGLTLIASATSLSEARLIADAGFHAVIAQGWEAGGHRGIFEPDGPDERLSTRDLTRLLVQEAGLPVVAAGGLMEGGDIRRMLDLGAAAAQLGTAFIDCAESAADQPYRQRLAQGGKTVMTRVISGRPARCLANRFTDWGEAFPEADVPAYPRAYDLGKALNAAAKTRGETGYGAQWAGTGAGRGMKADAAEVMRALVAEV</sequence>
<evidence type="ECO:0000313" key="12">
    <source>
        <dbReference type="EMBL" id="KFI30065.1"/>
    </source>
</evidence>
<evidence type="ECO:0000256" key="1">
    <source>
        <dbReference type="ARBA" id="ARBA00001917"/>
    </source>
</evidence>
<evidence type="ECO:0000313" key="13">
    <source>
        <dbReference type="Proteomes" id="UP000028826"/>
    </source>
</evidence>